<dbReference type="Proteomes" id="UP001307889">
    <property type="component" value="Chromosome 2"/>
</dbReference>
<evidence type="ECO:0000256" key="1">
    <source>
        <dbReference type="SAM" id="Phobius"/>
    </source>
</evidence>
<keyword evidence="1" id="KW-1133">Transmembrane helix</keyword>
<keyword evidence="3" id="KW-1185">Reference proteome</keyword>
<organism evidence="2 3">
    <name type="scientific">Nesidiocoris tenuis</name>
    <dbReference type="NCBI Taxonomy" id="355587"/>
    <lineage>
        <taxon>Eukaryota</taxon>
        <taxon>Metazoa</taxon>
        <taxon>Ecdysozoa</taxon>
        <taxon>Arthropoda</taxon>
        <taxon>Hexapoda</taxon>
        <taxon>Insecta</taxon>
        <taxon>Pterygota</taxon>
        <taxon>Neoptera</taxon>
        <taxon>Paraneoptera</taxon>
        <taxon>Hemiptera</taxon>
        <taxon>Heteroptera</taxon>
        <taxon>Panheteroptera</taxon>
        <taxon>Cimicomorpha</taxon>
        <taxon>Miridae</taxon>
        <taxon>Dicyphina</taxon>
        <taxon>Nesidiocoris</taxon>
    </lineage>
</organism>
<reference evidence="2 3" key="1">
    <citation type="submission" date="2023-09" db="EMBL/GenBank/DDBJ databases">
        <title>Nesidiocoris tenuis whole genome shotgun sequence.</title>
        <authorList>
            <person name="Shibata T."/>
            <person name="Shimoda M."/>
            <person name="Kobayashi T."/>
            <person name="Uehara T."/>
        </authorList>
    </citation>
    <scope>NUCLEOTIDE SEQUENCE [LARGE SCALE GENOMIC DNA]</scope>
    <source>
        <strain evidence="2 3">Japan</strain>
    </source>
</reference>
<proteinExistence type="predicted"/>
<keyword evidence="1" id="KW-0812">Transmembrane</keyword>
<keyword evidence="1" id="KW-0472">Membrane</keyword>
<evidence type="ECO:0000313" key="3">
    <source>
        <dbReference type="Proteomes" id="UP001307889"/>
    </source>
</evidence>
<evidence type="ECO:0000313" key="2">
    <source>
        <dbReference type="EMBL" id="BES90803.1"/>
    </source>
</evidence>
<dbReference type="EMBL" id="AP028910">
    <property type="protein sequence ID" value="BES90803.1"/>
    <property type="molecule type" value="Genomic_DNA"/>
</dbReference>
<name>A0ABN7AFN8_9HEMI</name>
<gene>
    <name evidence="2" type="ORF">NTJ_03611</name>
</gene>
<feature type="transmembrane region" description="Helical" evidence="1">
    <location>
        <begin position="96"/>
        <end position="116"/>
    </location>
</feature>
<accession>A0ABN7AFN8</accession>
<protein>
    <submittedName>
        <fullName evidence="2">Uncharacterized protein</fullName>
    </submittedName>
</protein>
<sequence>MLIPRMELPIPLHSPGRVLGFPKFFLVPTKKLDRFLYPIAAILHIAYHNTLTLSFCLFFFPNLSLYASGSYLHLTKAFLPSTLVHAPLLPPGSDGLLSFFATLFSAVAAFPLYVILLSHRPRVITAPF</sequence>
<feature type="transmembrane region" description="Helical" evidence="1">
    <location>
        <begin position="35"/>
        <end position="60"/>
    </location>
</feature>